<dbReference type="AlphaFoldDB" id="A0A9P0B322"/>
<dbReference type="InterPro" id="IPR020846">
    <property type="entry name" value="MFS_dom"/>
</dbReference>
<dbReference type="GO" id="GO:0016020">
    <property type="term" value="C:membrane"/>
    <property type="evidence" value="ECO:0007669"/>
    <property type="project" value="UniProtKB-SubCell"/>
</dbReference>
<evidence type="ECO:0000256" key="4">
    <source>
        <dbReference type="ARBA" id="ARBA00023136"/>
    </source>
</evidence>
<feature type="transmembrane region" description="Helical" evidence="5">
    <location>
        <begin position="456"/>
        <end position="478"/>
    </location>
</feature>
<evidence type="ECO:0000256" key="2">
    <source>
        <dbReference type="ARBA" id="ARBA00022692"/>
    </source>
</evidence>
<feature type="transmembrane region" description="Helical" evidence="5">
    <location>
        <begin position="129"/>
        <end position="150"/>
    </location>
</feature>
<dbReference type="Pfam" id="PF00083">
    <property type="entry name" value="Sugar_tr"/>
    <property type="match status" value="1"/>
</dbReference>
<reference evidence="7" key="1">
    <citation type="submission" date="2021-12" db="EMBL/GenBank/DDBJ databases">
        <authorList>
            <person name="King R."/>
        </authorList>
    </citation>
    <scope>NUCLEOTIDE SEQUENCE</scope>
</reference>
<feature type="domain" description="Major facilitator superfamily (MFS) profile" evidence="6">
    <location>
        <begin position="92"/>
        <end position="508"/>
    </location>
</feature>
<accession>A0A9P0B322</accession>
<keyword evidence="4 5" id="KW-0472">Membrane</keyword>
<gene>
    <name evidence="7" type="ORF">MELIAE_LOCUS5615</name>
</gene>
<evidence type="ECO:0000256" key="3">
    <source>
        <dbReference type="ARBA" id="ARBA00022989"/>
    </source>
</evidence>
<evidence type="ECO:0000313" key="7">
    <source>
        <dbReference type="EMBL" id="CAH0553689.1"/>
    </source>
</evidence>
<dbReference type="SUPFAM" id="SSF103473">
    <property type="entry name" value="MFS general substrate transporter"/>
    <property type="match status" value="1"/>
</dbReference>
<feature type="transmembrane region" description="Helical" evidence="5">
    <location>
        <begin position="21"/>
        <end position="42"/>
    </location>
</feature>
<dbReference type="Proteomes" id="UP001154078">
    <property type="component" value="Chromosome 3"/>
</dbReference>
<evidence type="ECO:0000256" key="1">
    <source>
        <dbReference type="ARBA" id="ARBA00004141"/>
    </source>
</evidence>
<feature type="transmembrane region" description="Helical" evidence="5">
    <location>
        <begin position="426"/>
        <end position="444"/>
    </location>
</feature>
<keyword evidence="8" id="KW-1185">Reference proteome</keyword>
<dbReference type="InterPro" id="IPR036259">
    <property type="entry name" value="MFS_trans_sf"/>
</dbReference>
<evidence type="ECO:0000259" key="6">
    <source>
        <dbReference type="PROSITE" id="PS50850"/>
    </source>
</evidence>
<dbReference type="CDD" id="cd17317">
    <property type="entry name" value="MFS_SLC22"/>
    <property type="match status" value="1"/>
</dbReference>
<dbReference type="PANTHER" id="PTHR24064">
    <property type="entry name" value="SOLUTE CARRIER FAMILY 22 MEMBER"/>
    <property type="match status" value="1"/>
</dbReference>
<dbReference type="PROSITE" id="PS50850">
    <property type="entry name" value="MFS"/>
    <property type="match status" value="1"/>
</dbReference>
<comment type="subcellular location">
    <subcellularLocation>
        <location evidence="1">Membrane</location>
        <topology evidence="1">Multi-pass membrane protein</topology>
    </subcellularLocation>
</comment>
<feature type="transmembrane region" description="Helical" evidence="5">
    <location>
        <begin position="334"/>
        <end position="355"/>
    </location>
</feature>
<feature type="transmembrane region" description="Helical" evidence="5">
    <location>
        <begin position="367"/>
        <end position="387"/>
    </location>
</feature>
<dbReference type="EMBL" id="OV121134">
    <property type="protein sequence ID" value="CAH0553689.1"/>
    <property type="molecule type" value="Genomic_DNA"/>
</dbReference>
<feature type="transmembrane region" description="Helical" evidence="5">
    <location>
        <begin position="247"/>
        <end position="266"/>
    </location>
</feature>
<feature type="transmembrane region" description="Helical" evidence="5">
    <location>
        <begin position="484"/>
        <end position="503"/>
    </location>
</feature>
<dbReference type="GO" id="GO:0022857">
    <property type="term" value="F:transmembrane transporter activity"/>
    <property type="evidence" value="ECO:0007669"/>
    <property type="project" value="InterPro"/>
</dbReference>
<keyword evidence="2 5" id="KW-0812">Transmembrane</keyword>
<feature type="transmembrane region" description="Helical" evidence="5">
    <location>
        <begin position="185"/>
        <end position="207"/>
    </location>
</feature>
<proteinExistence type="predicted"/>
<keyword evidence="3 5" id="KW-1133">Transmembrane helix</keyword>
<dbReference type="OrthoDB" id="2261376at2759"/>
<protein>
    <recommendedName>
        <fullName evidence="6">Major facilitator superfamily (MFS) profile domain-containing protein</fullName>
    </recommendedName>
</protein>
<evidence type="ECO:0000313" key="8">
    <source>
        <dbReference type="Proteomes" id="UP001154078"/>
    </source>
</evidence>
<evidence type="ECO:0000256" key="5">
    <source>
        <dbReference type="SAM" id="Phobius"/>
    </source>
</evidence>
<feature type="transmembrane region" description="Helical" evidence="5">
    <location>
        <begin position="219"/>
        <end position="241"/>
    </location>
</feature>
<name>A0A9P0B322_BRAAE</name>
<dbReference type="Gene3D" id="1.20.1250.20">
    <property type="entry name" value="MFS general substrate transporter like domains"/>
    <property type="match status" value="1"/>
</dbReference>
<sequence length="542" mass="61660">MDEKPLDNLLIKLGKWGKFQLVYYLCLCLAVMYTVCQMSYIFTARDIKYRCFISECEKPSNTFNPDWLKDYVPFKNGLPNKCLYYERINETCFSPLANQNSTKTCNNFIYERSETTIVHDFNIHCDNNLWKLTIVGTINVIGELICLSYSGFISDRFGKSRVMTISMLMSSCIGMIKSFSTSYTFFISLEFLETAFCSVTYGAAFILAMEVVPSNQRNIGNIAISCIFTLGQILLGVVASVTPNWRILLRCMYLPGLLSVSFFWLIPESLMWLIHQGKHEEAKKIILKIARTNNTESNVDEESINNIIMKLNTNTDEADKEKETFLTAIQNKTLLLRTITCSYMWICCVFIYYGLTIHSVGITDNIYLSYIFTVSIEIPGFAVYYLIDDKIGRRKVMLVTLVLSGVFCFVDEYIPEEYFWCKLIGFLMGKCFITIAFAVLYVYTTEIFPTCARHSMFSLCSMFGRIGSILAPQVPLLARISKSLPLFIFAILAGTSGVLSLYLPETLNTKLPETVEEAVNIGKTKDLNFSSCNTVLLDQIKA</sequence>
<organism evidence="7 8">
    <name type="scientific">Brassicogethes aeneus</name>
    <name type="common">Rape pollen beetle</name>
    <name type="synonym">Meligethes aeneus</name>
    <dbReference type="NCBI Taxonomy" id="1431903"/>
    <lineage>
        <taxon>Eukaryota</taxon>
        <taxon>Metazoa</taxon>
        <taxon>Ecdysozoa</taxon>
        <taxon>Arthropoda</taxon>
        <taxon>Hexapoda</taxon>
        <taxon>Insecta</taxon>
        <taxon>Pterygota</taxon>
        <taxon>Neoptera</taxon>
        <taxon>Endopterygota</taxon>
        <taxon>Coleoptera</taxon>
        <taxon>Polyphaga</taxon>
        <taxon>Cucujiformia</taxon>
        <taxon>Nitidulidae</taxon>
        <taxon>Meligethinae</taxon>
        <taxon>Brassicogethes</taxon>
    </lineage>
</organism>
<dbReference type="InterPro" id="IPR005828">
    <property type="entry name" value="MFS_sugar_transport-like"/>
</dbReference>